<dbReference type="EMBL" id="MAWT01000033">
    <property type="protein sequence ID" value="OCM71105.1"/>
    <property type="molecule type" value="Genomic_DNA"/>
</dbReference>
<feature type="domain" description="N-acetyltransferase" evidence="3">
    <location>
        <begin position="4"/>
        <end position="173"/>
    </location>
</feature>
<evidence type="ECO:0000259" key="3">
    <source>
        <dbReference type="PROSITE" id="PS51186"/>
    </source>
</evidence>
<reference evidence="6 11" key="3">
    <citation type="journal article" date="2018" name="Emerg. Microbes Infect.">
        <title>Phenotypic and molecular analysis of nontypeable Group B streptococci: identification of cps2a and hybrid cps2a/cps5 Group B streptococcal capsule gene clusters.</title>
        <authorList>
            <person name="Alhhazmi A."/>
            <person name="Tyrrell G.J."/>
        </authorList>
    </citation>
    <scope>NUCLEOTIDE SEQUENCE [LARGE SCALE GENOMIC DNA]</scope>
    <source>
        <strain evidence="6 11">PLGBS17</strain>
    </source>
</reference>
<dbReference type="Proteomes" id="UP000093122">
    <property type="component" value="Unassembled WGS sequence"/>
</dbReference>
<gene>
    <name evidence="7" type="primary">paiA</name>
    <name evidence="5" type="ORF">AX245_04635</name>
    <name evidence="6" type="ORF">C4618_06375</name>
    <name evidence="7" type="ORF">NCTC9828_01702</name>
    <name evidence="4" type="ORF">WA45_07980</name>
</gene>
<dbReference type="EMBL" id="LCVB01000032">
    <property type="protein sequence ID" value="KLJ28204.1"/>
    <property type="molecule type" value="Genomic_DNA"/>
</dbReference>
<evidence type="ECO:0000256" key="2">
    <source>
        <dbReference type="ARBA" id="ARBA00023315"/>
    </source>
</evidence>
<dbReference type="CDD" id="cd04301">
    <property type="entry name" value="NAT_SF"/>
    <property type="match status" value="1"/>
</dbReference>
<dbReference type="OMA" id="QFFFVYF"/>
<reference evidence="4 8" key="1">
    <citation type="journal article" date="2015" name="PLoS ONE">
        <title>Genomic analysis reveals the molecular basis for capsule loss in the group B streptococcus population.</title>
        <authorList>
            <consortium name="DEVANI Consortium"/>
            <person name="Rosini R."/>
            <person name="Campisi E."/>
            <person name="De Chiara M."/>
            <person name="Tettelin H."/>
            <person name="Rinaudo D."/>
            <person name="Toniolo C."/>
            <person name="Metruccio M."/>
            <person name="Guidotti S."/>
            <person name="Sorensen U.B."/>
            <person name="Kilian M."/>
            <person name="Ramirez M."/>
            <person name="Janulczyk R."/>
            <person name="Donati C."/>
            <person name="Grandi G."/>
            <person name="Margarit I."/>
        </authorList>
    </citation>
    <scope>NUCLEOTIDE SEQUENCE [LARGE SCALE GENOMIC DNA]</scope>
    <source>
        <strain evidence="4 8">ES-PW-063</strain>
    </source>
</reference>
<evidence type="ECO:0000313" key="5">
    <source>
        <dbReference type="EMBL" id="OCM71105.1"/>
    </source>
</evidence>
<sequence length="173" mass="20136">MSQITFKKVGLDNVNILQNIAIETFRQTFSHDNSEEQLQAFFNESYTLPVLKSEITHAESDTYFVYLDTDLVGYLKVNWGSQQTEKDLDKAFEIQRIYLLDAYQGQGIGKATFEFALDLAYKSGLDWAWLGVWEFNHKAQAFYAKYGFEKFSEHQFSVGDKVDTDWLLRKSLH</sequence>
<proteinExistence type="predicted"/>
<organism evidence="5 9">
    <name type="scientific">Streptococcus agalactiae</name>
    <dbReference type="NCBI Taxonomy" id="1311"/>
    <lineage>
        <taxon>Bacteria</taxon>
        <taxon>Bacillati</taxon>
        <taxon>Bacillota</taxon>
        <taxon>Bacilli</taxon>
        <taxon>Lactobacillales</taxon>
        <taxon>Streptococcaceae</taxon>
        <taxon>Streptococcus</taxon>
    </lineage>
</organism>
<dbReference type="GO" id="GO:0016747">
    <property type="term" value="F:acyltransferase activity, transferring groups other than amino-acyl groups"/>
    <property type="evidence" value="ECO:0007669"/>
    <property type="project" value="InterPro"/>
</dbReference>
<name>A0A0E1ELI3_STRAG</name>
<dbReference type="InterPro" id="IPR016181">
    <property type="entry name" value="Acyl_CoA_acyltransferase"/>
</dbReference>
<dbReference type="EC" id="2.3.1.-" evidence="7"/>
<dbReference type="PANTHER" id="PTHR42919:SF8">
    <property type="entry name" value="N-ALPHA-ACETYLTRANSFERASE 50"/>
    <property type="match status" value="1"/>
</dbReference>
<evidence type="ECO:0000313" key="11">
    <source>
        <dbReference type="Proteomes" id="UP000256718"/>
    </source>
</evidence>
<dbReference type="AlphaFoldDB" id="A0A0E1ELI3"/>
<dbReference type="EMBL" id="QHGZ01000154">
    <property type="protein sequence ID" value="RDY81489.1"/>
    <property type="molecule type" value="Genomic_DNA"/>
</dbReference>
<dbReference type="PROSITE" id="PS51186">
    <property type="entry name" value="GNAT"/>
    <property type="match status" value="1"/>
</dbReference>
<dbReference type="InterPro" id="IPR051556">
    <property type="entry name" value="N-term/lysine_N-AcTrnsfr"/>
</dbReference>
<dbReference type="Gene3D" id="3.40.630.30">
    <property type="match status" value="1"/>
</dbReference>
<evidence type="ECO:0000313" key="7">
    <source>
        <dbReference type="EMBL" id="SUN29412.1"/>
    </source>
</evidence>
<evidence type="ECO:0000313" key="6">
    <source>
        <dbReference type="EMBL" id="RDY81489.1"/>
    </source>
</evidence>
<dbReference type="KEGG" id="sage:EN72_05085"/>
<dbReference type="EMBL" id="UHEW01000005">
    <property type="protein sequence ID" value="SUN29412.1"/>
    <property type="molecule type" value="Genomic_DNA"/>
</dbReference>
<dbReference type="InterPro" id="IPR000182">
    <property type="entry name" value="GNAT_dom"/>
</dbReference>
<dbReference type="Pfam" id="PF00583">
    <property type="entry name" value="Acetyltransf_1"/>
    <property type="match status" value="1"/>
</dbReference>
<protein>
    <submittedName>
        <fullName evidence="7">Acetyltransferase, GNAT family</fullName>
        <ecNumber evidence="7">2.3.1.-</ecNumber>
    </submittedName>
    <submittedName>
        <fullName evidence="6">GNAT family N-acetyltransferase</fullName>
    </submittedName>
    <submittedName>
        <fullName evidence="5">GNAT family acetyltransferase</fullName>
    </submittedName>
</protein>
<comment type="caution">
    <text evidence="5">The sequence shown here is derived from an EMBL/GenBank/DDBJ whole genome shotgun (WGS) entry which is preliminary data.</text>
</comment>
<evidence type="ECO:0000313" key="10">
    <source>
        <dbReference type="Proteomes" id="UP000255140"/>
    </source>
</evidence>
<dbReference type="Proteomes" id="UP000255140">
    <property type="component" value="Unassembled WGS sequence"/>
</dbReference>
<evidence type="ECO:0000256" key="1">
    <source>
        <dbReference type="ARBA" id="ARBA00022679"/>
    </source>
</evidence>
<dbReference type="PANTHER" id="PTHR42919">
    <property type="entry name" value="N-ALPHA-ACETYLTRANSFERASE"/>
    <property type="match status" value="1"/>
</dbReference>
<reference evidence="5 9" key="2">
    <citation type="journal article" date="2016" name="Sci. Rep.">
        <title>Serotype IV Streptococcus agalactiae ST-452 has arisen from large genomic recombination events between CC23 and the hypervirulent CC17 lineages.</title>
        <authorList>
            <person name="Campisi E."/>
            <person name="Rinaudo C.D."/>
            <person name="Donati C."/>
            <person name="Barucco M."/>
            <person name="Torricelli G."/>
            <person name="Edwards M.S."/>
            <person name="Baker C.J."/>
            <person name="Margarit I."/>
            <person name="Rosini R."/>
        </authorList>
    </citation>
    <scope>NUCLEOTIDE SEQUENCE [LARGE SCALE GENOMIC DNA]</scope>
    <source>
        <strain evidence="5 9">CZ-PW-140</strain>
    </source>
</reference>
<evidence type="ECO:0000313" key="4">
    <source>
        <dbReference type="EMBL" id="KLJ28204.1"/>
    </source>
</evidence>
<reference evidence="7 10" key="4">
    <citation type="submission" date="2018-06" db="EMBL/GenBank/DDBJ databases">
        <authorList>
            <consortium name="Pathogen Informatics"/>
            <person name="Doyle S."/>
        </authorList>
    </citation>
    <scope>NUCLEOTIDE SEQUENCE [LARGE SCALE GENOMIC DNA]</scope>
    <source>
        <strain evidence="7 10">NCTC9828</strain>
    </source>
</reference>
<dbReference type="SUPFAM" id="SSF55729">
    <property type="entry name" value="Acyl-CoA N-acyltransferases (Nat)"/>
    <property type="match status" value="1"/>
</dbReference>
<keyword evidence="1 5" id="KW-0808">Transferase</keyword>
<dbReference type="Proteomes" id="UP000035174">
    <property type="component" value="Unassembled WGS sequence"/>
</dbReference>
<dbReference type="Proteomes" id="UP000256718">
    <property type="component" value="Unassembled WGS sequence"/>
</dbReference>
<dbReference type="RefSeq" id="WP_000078400.1">
    <property type="nucleotide sequence ID" value="NZ_AP018935.1"/>
</dbReference>
<keyword evidence="2 7" id="KW-0012">Acyltransferase</keyword>
<accession>A0A0E1ELI3</accession>
<evidence type="ECO:0000313" key="8">
    <source>
        <dbReference type="Proteomes" id="UP000035174"/>
    </source>
</evidence>
<evidence type="ECO:0000313" key="9">
    <source>
        <dbReference type="Proteomes" id="UP000093122"/>
    </source>
</evidence>